<dbReference type="InterPro" id="IPR016181">
    <property type="entry name" value="Acyl_CoA_acyltransferase"/>
</dbReference>
<dbReference type="Pfam" id="PF00583">
    <property type="entry name" value="Acetyltransf_1"/>
    <property type="match status" value="1"/>
</dbReference>
<proteinExistence type="predicted"/>
<dbReference type="Gene3D" id="3.40.630.30">
    <property type="match status" value="1"/>
</dbReference>
<gene>
    <name evidence="2" type="ORF">UFOPK1358_01488</name>
</gene>
<dbReference type="AlphaFoldDB" id="A0A6J6CCU9"/>
<dbReference type="PROSITE" id="PS51186">
    <property type="entry name" value="GNAT"/>
    <property type="match status" value="1"/>
</dbReference>
<dbReference type="CDD" id="cd04301">
    <property type="entry name" value="NAT_SF"/>
    <property type="match status" value="1"/>
</dbReference>
<dbReference type="InterPro" id="IPR000182">
    <property type="entry name" value="GNAT_dom"/>
</dbReference>
<reference evidence="2" key="1">
    <citation type="submission" date="2020-05" db="EMBL/GenBank/DDBJ databases">
        <authorList>
            <person name="Chiriac C."/>
            <person name="Salcher M."/>
            <person name="Ghai R."/>
            <person name="Kavagutti S V."/>
        </authorList>
    </citation>
    <scope>NUCLEOTIDE SEQUENCE</scope>
</reference>
<dbReference type="SUPFAM" id="SSF55729">
    <property type="entry name" value="Acyl-CoA N-acyltransferases (Nat)"/>
    <property type="match status" value="1"/>
</dbReference>
<accession>A0A6J6CCU9</accession>
<dbReference type="GO" id="GO:0016747">
    <property type="term" value="F:acyltransferase activity, transferring groups other than amino-acyl groups"/>
    <property type="evidence" value="ECO:0007669"/>
    <property type="project" value="InterPro"/>
</dbReference>
<name>A0A6J6CCU9_9ZZZZ</name>
<feature type="domain" description="N-acetyltransferase" evidence="1">
    <location>
        <begin position="39"/>
        <end position="212"/>
    </location>
</feature>
<dbReference type="EMBL" id="CAEZSF010000167">
    <property type="protein sequence ID" value="CAB4548935.1"/>
    <property type="molecule type" value="Genomic_DNA"/>
</dbReference>
<protein>
    <submittedName>
        <fullName evidence="2">Unannotated protein</fullName>
    </submittedName>
</protein>
<organism evidence="2">
    <name type="scientific">freshwater metagenome</name>
    <dbReference type="NCBI Taxonomy" id="449393"/>
    <lineage>
        <taxon>unclassified sequences</taxon>
        <taxon>metagenomes</taxon>
        <taxon>ecological metagenomes</taxon>
    </lineage>
</organism>
<evidence type="ECO:0000259" key="1">
    <source>
        <dbReference type="PROSITE" id="PS51186"/>
    </source>
</evidence>
<evidence type="ECO:0000313" key="2">
    <source>
        <dbReference type="EMBL" id="CAB4548935.1"/>
    </source>
</evidence>
<sequence length="241" mass="27299">MALLETTFSLVPESYVERDAAELEARMFEPDRLEVGLNSRVISSSDALWDPAERFVYSLFRLSGFCAESPREWVEETQPWRENSRLHVITEGEDLVTGVARTMIGKYEDLPVSQFTPTIEVPDGPLCEIGSLAVRPSQRGLGVANELHRTAFQYGIRQGVQGFVFLIDQWMFEFFETHYGLPVLALAPPREFMGGVVVPTAMWLPEMMQTLVRTRPNVFKWSIEGFDAHTIASLDLPILLD</sequence>